<name>A0A0E9X862_ANGAN</name>
<reference evidence="1" key="2">
    <citation type="journal article" date="2015" name="Fish Shellfish Immunol.">
        <title>Early steps in the European eel (Anguilla anguilla)-Vibrio vulnificus interaction in the gills: Role of the RtxA13 toxin.</title>
        <authorList>
            <person name="Callol A."/>
            <person name="Pajuelo D."/>
            <person name="Ebbesson L."/>
            <person name="Teles M."/>
            <person name="MacKenzie S."/>
            <person name="Amaro C."/>
        </authorList>
    </citation>
    <scope>NUCLEOTIDE SEQUENCE</scope>
</reference>
<evidence type="ECO:0000313" key="1">
    <source>
        <dbReference type="EMBL" id="JAH97878.1"/>
    </source>
</evidence>
<proteinExistence type="predicted"/>
<organism evidence="1">
    <name type="scientific">Anguilla anguilla</name>
    <name type="common">European freshwater eel</name>
    <name type="synonym">Muraena anguilla</name>
    <dbReference type="NCBI Taxonomy" id="7936"/>
    <lineage>
        <taxon>Eukaryota</taxon>
        <taxon>Metazoa</taxon>
        <taxon>Chordata</taxon>
        <taxon>Craniata</taxon>
        <taxon>Vertebrata</taxon>
        <taxon>Euteleostomi</taxon>
        <taxon>Actinopterygii</taxon>
        <taxon>Neopterygii</taxon>
        <taxon>Teleostei</taxon>
        <taxon>Anguilliformes</taxon>
        <taxon>Anguillidae</taxon>
        <taxon>Anguilla</taxon>
    </lineage>
</organism>
<accession>A0A0E9X862</accession>
<protein>
    <submittedName>
        <fullName evidence="1">Uncharacterized protein</fullName>
    </submittedName>
</protein>
<dbReference type="EMBL" id="GBXM01010699">
    <property type="protein sequence ID" value="JAH97878.1"/>
    <property type="molecule type" value="Transcribed_RNA"/>
</dbReference>
<reference evidence="1" key="1">
    <citation type="submission" date="2014-11" db="EMBL/GenBank/DDBJ databases">
        <authorList>
            <person name="Amaro Gonzalez C."/>
        </authorList>
    </citation>
    <scope>NUCLEOTIDE SEQUENCE</scope>
</reference>
<dbReference type="AlphaFoldDB" id="A0A0E9X862"/>
<sequence>MDVCVNVCMYQVCVCMCGVYVFVCTCLWARAVHAYLYALHPKHRVLIAVWAWACPQRKD</sequence>